<evidence type="ECO:0000256" key="3">
    <source>
        <dbReference type="ARBA" id="ARBA00023242"/>
    </source>
</evidence>
<dbReference type="GO" id="GO:0000398">
    <property type="term" value="P:mRNA splicing, via spliceosome"/>
    <property type="evidence" value="ECO:0007669"/>
    <property type="project" value="TreeGrafter"/>
</dbReference>
<sequence length="256" mass="29205">MSSKRRNIRTKRETDEIESGGGPEDQAGPKELRTKLEETKLIQKQRRKFGGVDAEKLSAANGPLSMIDEIPENTEADTGAKLMDSYVKATTVRQTDEDPQMNKFIEMELSRRLGKRSAEEEVDEGEKHRRRVEKDLYSIPDHLQSVQQEVSLPGLMTGISEVVVPLEERLKRIEETEAAKRQILAAASRRAHIPMEEERLGQNEKDVKMRRSALPIVFGKPEVRRVDRDPEEMEGQRRRVVTQNRPLAPLSSGRRS</sequence>
<organism evidence="5 6">
    <name type="scientific">Chlamydomonas eustigma</name>
    <dbReference type="NCBI Taxonomy" id="1157962"/>
    <lineage>
        <taxon>Eukaryota</taxon>
        <taxon>Viridiplantae</taxon>
        <taxon>Chlorophyta</taxon>
        <taxon>core chlorophytes</taxon>
        <taxon>Chlorophyceae</taxon>
        <taxon>CS clade</taxon>
        <taxon>Chlamydomonadales</taxon>
        <taxon>Chlamydomonadaceae</taxon>
        <taxon>Chlamydomonas</taxon>
    </lineage>
</organism>
<dbReference type="Pfam" id="PF07052">
    <property type="entry name" value="Hep_59"/>
    <property type="match status" value="1"/>
</dbReference>
<gene>
    <name evidence="5" type="ORF">CEUSTIGMA_g10143.t1</name>
</gene>
<evidence type="ECO:0000256" key="1">
    <source>
        <dbReference type="ARBA" id="ARBA00004123"/>
    </source>
</evidence>
<accession>A0A250XI04</accession>
<dbReference type="PANTHER" id="PTHR13486:SF2">
    <property type="entry name" value="SPLICING FACTOR C9ORF78"/>
    <property type="match status" value="1"/>
</dbReference>
<comment type="caution">
    <text evidence="5">The sequence shown here is derived from an EMBL/GenBank/DDBJ whole genome shotgun (WGS) entry which is preliminary data.</text>
</comment>
<comment type="subcellular location">
    <subcellularLocation>
        <location evidence="1">Nucleus</location>
    </subcellularLocation>
</comment>
<evidence type="ECO:0000256" key="4">
    <source>
        <dbReference type="SAM" id="MobiDB-lite"/>
    </source>
</evidence>
<keyword evidence="3" id="KW-0539">Nucleus</keyword>
<dbReference type="STRING" id="1157962.A0A250XI04"/>
<dbReference type="GO" id="GO:0005681">
    <property type="term" value="C:spliceosomal complex"/>
    <property type="evidence" value="ECO:0007669"/>
    <property type="project" value="TreeGrafter"/>
</dbReference>
<dbReference type="Proteomes" id="UP000232323">
    <property type="component" value="Unassembled WGS sequence"/>
</dbReference>
<evidence type="ECO:0000313" key="5">
    <source>
        <dbReference type="EMBL" id="GAX82717.1"/>
    </source>
</evidence>
<feature type="region of interest" description="Disordered" evidence="4">
    <location>
        <begin position="1"/>
        <end position="33"/>
    </location>
</feature>
<dbReference type="InterPro" id="IPR010756">
    <property type="entry name" value="Tls1-like"/>
</dbReference>
<protein>
    <submittedName>
        <fullName evidence="5">Uncharacterized protein</fullName>
    </submittedName>
</protein>
<dbReference type="AlphaFoldDB" id="A0A250XI04"/>
<evidence type="ECO:0000313" key="6">
    <source>
        <dbReference type="Proteomes" id="UP000232323"/>
    </source>
</evidence>
<evidence type="ECO:0000256" key="2">
    <source>
        <dbReference type="ARBA" id="ARBA00007643"/>
    </source>
</evidence>
<reference evidence="5 6" key="1">
    <citation type="submission" date="2017-08" db="EMBL/GenBank/DDBJ databases">
        <title>Acidophilic green algal genome provides insights into adaptation to an acidic environment.</title>
        <authorList>
            <person name="Hirooka S."/>
            <person name="Hirose Y."/>
            <person name="Kanesaki Y."/>
            <person name="Higuchi S."/>
            <person name="Fujiwara T."/>
            <person name="Onuma R."/>
            <person name="Era A."/>
            <person name="Ohbayashi R."/>
            <person name="Uzuka A."/>
            <person name="Nozaki H."/>
            <person name="Yoshikawa H."/>
            <person name="Miyagishima S.Y."/>
        </authorList>
    </citation>
    <scope>NUCLEOTIDE SEQUENCE [LARGE SCALE GENOMIC DNA]</scope>
    <source>
        <strain evidence="5 6">NIES-2499</strain>
    </source>
</reference>
<keyword evidence="6" id="KW-1185">Reference proteome</keyword>
<proteinExistence type="inferred from homology"/>
<dbReference type="EMBL" id="BEGY01000085">
    <property type="protein sequence ID" value="GAX82717.1"/>
    <property type="molecule type" value="Genomic_DNA"/>
</dbReference>
<comment type="similarity">
    <text evidence="2">Belongs to the TLS1 family.</text>
</comment>
<dbReference type="OrthoDB" id="5627at2759"/>
<dbReference type="PANTHER" id="PTHR13486">
    <property type="entry name" value="TELOMERE LENGTH AND SILENCING PROTEIN 1 TLS1 FAMILY MEMBER"/>
    <property type="match status" value="1"/>
</dbReference>
<name>A0A250XI04_9CHLO</name>
<feature type="region of interest" description="Disordered" evidence="4">
    <location>
        <begin position="223"/>
        <end position="256"/>
    </location>
</feature>